<dbReference type="PANTHER" id="PTHR43459:SF1">
    <property type="entry name" value="EG:BACN32G11.4 PROTEIN"/>
    <property type="match status" value="1"/>
</dbReference>
<dbReference type="Gene3D" id="1.10.12.10">
    <property type="entry name" value="Lyase 2-enoyl-coa Hydratase, Chain A, domain 2"/>
    <property type="match status" value="1"/>
</dbReference>
<sequence>MEQIETNDLQVKKKEGVMYLTLHRPDRLNAFSAEMIQGLITAIRQAKTDDTVRVITISGSGRSFSAGGDVKTMGKANSLDTYDHIGTLNELILAMRDVPKPIIAAVHGYAAGAGFNLALACDMILAAEGSQFVLSFSKVGLISDGGGLYFLPRLIGPYRAKELFLNGEPIKVDKAFELGIVNHIYPLHEFDSKVNEFVTQIAAGPSKAYGFMKRIADQSLHSSLDEILEMERITQATVVTTKDHQEGVQAFKEKRTAHFKGN</sequence>
<evidence type="ECO:0000313" key="4">
    <source>
        <dbReference type="Proteomes" id="UP000480185"/>
    </source>
</evidence>
<evidence type="ECO:0000256" key="2">
    <source>
        <dbReference type="RuleBase" id="RU003707"/>
    </source>
</evidence>
<comment type="similarity">
    <text evidence="1 2">Belongs to the enoyl-CoA hydratase/isomerase family.</text>
</comment>
<dbReference type="Gene3D" id="3.90.226.10">
    <property type="entry name" value="2-enoyl-CoA Hydratase, Chain A, domain 1"/>
    <property type="match status" value="1"/>
</dbReference>
<dbReference type="GO" id="GO:0003824">
    <property type="term" value="F:catalytic activity"/>
    <property type="evidence" value="ECO:0007669"/>
    <property type="project" value="InterPro"/>
</dbReference>
<dbReference type="PANTHER" id="PTHR43459">
    <property type="entry name" value="ENOYL-COA HYDRATASE"/>
    <property type="match status" value="1"/>
</dbReference>
<dbReference type="Pfam" id="PF00378">
    <property type="entry name" value="ECH_1"/>
    <property type="match status" value="1"/>
</dbReference>
<organism evidence="3 4">
    <name type="scientific">Salinibacillus xinjiangensis</name>
    <dbReference type="NCBI Taxonomy" id="1229268"/>
    <lineage>
        <taxon>Bacteria</taxon>
        <taxon>Bacillati</taxon>
        <taxon>Bacillota</taxon>
        <taxon>Bacilli</taxon>
        <taxon>Bacillales</taxon>
        <taxon>Bacillaceae</taxon>
        <taxon>Salinibacillus</taxon>
    </lineage>
</organism>
<comment type="caution">
    <text evidence="3">The sequence shown here is derived from an EMBL/GenBank/DDBJ whole genome shotgun (WGS) entry which is preliminary data.</text>
</comment>
<proteinExistence type="inferred from homology"/>
<dbReference type="Proteomes" id="UP000480185">
    <property type="component" value="Unassembled WGS sequence"/>
</dbReference>
<name>A0A6G1X4N9_9BACI</name>
<dbReference type="SUPFAM" id="SSF52096">
    <property type="entry name" value="ClpP/crotonase"/>
    <property type="match status" value="1"/>
</dbReference>
<dbReference type="InterPro" id="IPR018376">
    <property type="entry name" value="Enoyl-CoA_hyd/isom_CS"/>
</dbReference>
<gene>
    <name evidence="3" type="ORF">GH754_06400</name>
</gene>
<accession>A0A6G1X4N9</accession>
<dbReference type="CDD" id="cd06558">
    <property type="entry name" value="crotonase-like"/>
    <property type="match status" value="1"/>
</dbReference>
<evidence type="ECO:0000313" key="3">
    <source>
        <dbReference type="EMBL" id="MRG85963.1"/>
    </source>
</evidence>
<dbReference type="EMBL" id="WJNH01000003">
    <property type="protein sequence ID" value="MRG85963.1"/>
    <property type="molecule type" value="Genomic_DNA"/>
</dbReference>
<dbReference type="AlphaFoldDB" id="A0A6G1X4N9"/>
<reference evidence="3 4" key="1">
    <citation type="submission" date="2019-11" db="EMBL/GenBank/DDBJ databases">
        <authorList>
            <person name="Li J."/>
        </authorList>
    </citation>
    <scope>NUCLEOTIDE SEQUENCE [LARGE SCALE GENOMIC DNA]</scope>
    <source>
        <strain evidence="3 4">J4</strain>
    </source>
</reference>
<dbReference type="OrthoDB" id="9775794at2"/>
<dbReference type="InterPro" id="IPR001753">
    <property type="entry name" value="Enoyl-CoA_hydra/iso"/>
</dbReference>
<evidence type="ECO:0000256" key="1">
    <source>
        <dbReference type="ARBA" id="ARBA00005254"/>
    </source>
</evidence>
<protein>
    <submittedName>
        <fullName evidence="3">Enoyl-CoA hydratase</fullName>
    </submittedName>
</protein>
<keyword evidence="4" id="KW-1185">Reference proteome</keyword>
<dbReference type="InterPro" id="IPR014748">
    <property type="entry name" value="Enoyl-CoA_hydra_C"/>
</dbReference>
<dbReference type="PROSITE" id="PS00166">
    <property type="entry name" value="ENOYL_COA_HYDRATASE"/>
    <property type="match status" value="1"/>
</dbReference>
<dbReference type="InterPro" id="IPR029045">
    <property type="entry name" value="ClpP/crotonase-like_dom_sf"/>
</dbReference>